<evidence type="ECO:0000259" key="2">
    <source>
        <dbReference type="SMART" id="SM00854"/>
    </source>
</evidence>
<proteinExistence type="inferred from homology"/>
<dbReference type="SUPFAM" id="SSF56300">
    <property type="entry name" value="Metallo-dependent phosphatases"/>
    <property type="match status" value="1"/>
</dbReference>
<dbReference type="CDD" id="cd07381">
    <property type="entry name" value="MPP_CapA"/>
    <property type="match status" value="1"/>
</dbReference>
<dbReference type="KEGG" id="rdi:CMV14_16340"/>
<comment type="similarity">
    <text evidence="1">Belongs to the CapA family.</text>
</comment>
<dbReference type="EMBL" id="NWUF01000018">
    <property type="protein sequence ID" value="PCE41145.1"/>
    <property type="molecule type" value="Genomic_DNA"/>
</dbReference>
<reference evidence="3 4" key="1">
    <citation type="submission" date="2017-09" db="EMBL/GenBank/DDBJ databases">
        <title>The Catabolism of 3,6-Dichlorosalicylic acid is Initiated by the Cytochrome P450 Monooxygenase DsmABC in Rhizorhabdus dicambivorans Ndbn-20.</title>
        <authorList>
            <person name="Na L."/>
        </authorList>
    </citation>
    <scope>NUCLEOTIDE SEQUENCE [LARGE SCALE GENOMIC DNA]</scope>
    <source>
        <strain evidence="3 4">Ndbn-20m</strain>
    </source>
</reference>
<name>A0A2A4FQW1_9SPHN</name>
<organism evidence="3 4">
    <name type="scientific">Rhizorhabdus dicambivorans</name>
    <dbReference type="NCBI Taxonomy" id="1850238"/>
    <lineage>
        <taxon>Bacteria</taxon>
        <taxon>Pseudomonadati</taxon>
        <taxon>Pseudomonadota</taxon>
        <taxon>Alphaproteobacteria</taxon>
        <taxon>Sphingomonadales</taxon>
        <taxon>Sphingomonadaceae</taxon>
        <taxon>Rhizorhabdus</taxon>
    </lineage>
</organism>
<sequence>MADILLGFVGDLLVNRSDPDAPFVPVRELLGQADILFGNMEGAYTDTPHVAPGQLDMISGKAANLAALGRAGFHVLSLANNHILDVGTEAMLENRARLAAMGVATCGAGSDLEDARAPALVDRGGIRFAYLGYASVFPFGYEAYATIPGLVPIRAYDHWRPAFFNLHMPGARPIASTVPDERDLANLVEDIARARKDADIVITSFHWGDQSRPFHLTDHETRTARFCIDHGADMVIGHHHHAMRGIEWYCGKPILYGLGHFVFDFRLNLTPDQLEAFKMQLSRGDLWDAPYVVGPRDGWPYLPMHEDMRLTMVAFATVGSDGIDAVSVVPCRLQPDGAVQPVAAGDPAEDQWSEYFQNCLDWPGLNGAMSASSIPGLPLSAVGITPRRGRT</sequence>
<accession>A0A2A4FQW1</accession>
<dbReference type="PANTHER" id="PTHR33393">
    <property type="entry name" value="POLYGLUTAMINE SYNTHESIS ACCESSORY PROTEIN RV0574C-RELATED"/>
    <property type="match status" value="1"/>
</dbReference>
<feature type="domain" description="Capsule synthesis protein CapA" evidence="2">
    <location>
        <begin position="5"/>
        <end position="265"/>
    </location>
</feature>
<dbReference type="PANTHER" id="PTHR33393:SF13">
    <property type="entry name" value="PGA BIOSYNTHESIS PROTEIN CAPA"/>
    <property type="match status" value="1"/>
</dbReference>
<dbReference type="Gene3D" id="3.60.21.10">
    <property type="match status" value="1"/>
</dbReference>
<evidence type="ECO:0000313" key="4">
    <source>
        <dbReference type="Proteomes" id="UP000218934"/>
    </source>
</evidence>
<dbReference type="Proteomes" id="UP000218934">
    <property type="component" value="Unassembled WGS sequence"/>
</dbReference>
<evidence type="ECO:0000256" key="1">
    <source>
        <dbReference type="ARBA" id="ARBA00005662"/>
    </source>
</evidence>
<dbReference type="AlphaFoldDB" id="A0A2A4FQW1"/>
<keyword evidence="4" id="KW-1185">Reference proteome</keyword>
<dbReference type="SMART" id="SM00854">
    <property type="entry name" value="PGA_cap"/>
    <property type="match status" value="1"/>
</dbReference>
<dbReference type="InterPro" id="IPR019079">
    <property type="entry name" value="Capsule_synth_CapA"/>
</dbReference>
<dbReference type="InterPro" id="IPR052169">
    <property type="entry name" value="CW_Biosynth-Accessory"/>
</dbReference>
<protein>
    <submittedName>
        <fullName evidence="3">Capsule biosynthesis protein CapA</fullName>
    </submittedName>
</protein>
<comment type="caution">
    <text evidence="3">The sequence shown here is derived from an EMBL/GenBank/DDBJ whole genome shotgun (WGS) entry which is preliminary data.</text>
</comment>
<evidence type="ECO:0000313" key="3">
    <source>
        <dbReference type="EMBL" id="PCE41145.1"/>
    </source>
</evidence>
<gene>
    <name evidence="3" type="ORF">COO09_16720</name>
</gene>
<dbReference type="RefSeq" id="WP_066965225.1">
    <property type="nucleotide sequence ID" value="NZ_CP023449.1"/>
</dbReference>
<dbReference type="OrthoDB" id="9810718at2"/>
<dbReference type="InterPro" id="IPR029052">
    <property type="entry name" value="Metallo-depent_PP-like"/>
</dbReference>
<dbReference type="Pfam" id="PF09587">
    <property type="entry name" value="PGA_cap"/>
    <property type="match status" value="1"/>
</dbReference>